<gene>
    <name evidence="6" type="ORF">ENU91_03415</name>
</gene>
<evidence type="ECO:0000256" key="5">
    <source>
        <dbReference type="RuleBase" id="RU363041"/>
    </source>
</evidence>
<dbReference type="EMBL" id="DTEI01000061">
    <property type="protein sequence ID" value="HGU15689.1"/>
    <property type="molecule type" value="Genomic_DNA"/>
</dbReference>
<comment type="subcellular location">
    <subcellularLocation>
        <location evidence="5">Cell membrane</location>
        <topology evidence="5">Multi-pass membrane protein</topology>
    </subcellularLocation>
    <subcellularLocation>
        <location evidence="1">Membrane</location>
        <topology evidence="1">Multi-pass membrane protein</topology>
    </subcellularLocation>
</comment>
<accession>A0A7V4N3D5</accession>
<evidence type="ECO:0000313" key="6">
    <source>
        <dbReference type="EMBL" id="HGU15689.1"/>
    </source>
</evidence>
<organism evidence="6">
    <name type="scientific">Thermodesulfobacterium geofontis</name>
    <dbReference type="NCBI Taxonomy" id="1295609"/>
    <lineage>
        <taxon>Bacteria</taxon>
        <taxon>Pseudomonadati</taxon>
        <taxon>Thermodesulfobacteriota</taxon>
        <taxon>Thermodesulfobacteria</taxon>
        <taxon>Thermodesulfobacteriales</taxon>
        <taxon>Thermodesulfobacteriaceae</taxon>
        <taxon>Thermodesulfobacterium</taxon>
    </lineage>
</organism>
<keyword evidence="4 5" id="KW-0472">Membrane</keyword>
<keyword evidence="5" id="KW-1003">Cell membrane</keyword>
<evidence type="ECO:0000256" key="3">
    <source>
        <dbReference type="ARBA" id="ARBA00022989"/>
    </source>
</evidence>
<dbReference type="GO" id="GO:0005886">
    <property type="term" value="C:plasma membrane"/>
    <property type="evidence" value="ECO:0007669"/>
    <property type="project" value="UniProtKB-SubCell"/>
</dbReference>
<comment type="caution">
    <text evidence="6">The sequence shown here is derived from an EMBL/GenBank/DDBJ whole genome shotgun (WGS) entry which is preliminary data.</text>
</comment>
<dbReference type="PANTHER" id="PTHR43701">
    <property type="entry name" value="MEMBRANE TRANSPORTER PROTEIN MJ0441-RELATED"/>
    <property type="match status" value="1"/>
</dbReference>
<feature type="transmembrane region" description="Helical" evidence="5">
    <location>
        <begin position="84"/>
        <end position="104"/>
    </location>
</feature>
<comment type="similarity">
    <text evidence="5">Belongs to the 4-toluene sulfonate uptake permease (TSUP) (TC 2.A.102) family.</text>
</comment>
<reference evidence="6" key="1">
    <citation type="journal article" date="2020" name="mSystems">
        <title>Genome- and Community-Level Interaction Insights into Carbon Utilization and Element Cycling Functions of Hydrothermarchaeota in Hydrothermal Sediment.</title>
        <authorList>
            <person name="Zhou Z."/>
            <person name="Liu Y."/>
            <person name="Xu W."/>
            <person name="Pan J."/>
            <person name="Luo Z.H."/>
            <person name="Li M."/>
        </authorList>
    </citation>
    <scope>NUCLEOTIDE SEQUENCE [LARGE SCALE GENOMIC DNA]</scope>
    <source>
        <strain evidence="6">SpSt-711</strain>
    </source>
</reference>
<protein>
    <recommendedName>
        <fullName evidence="5">Probable membrane transporter protein</fullName>
    </recommendedName>
</protein>
<feature type="transmembrane region" description="Helical" evidence="5">
    <location>
        <begin position="15"/>
        <end position="36"/>
    </location>
</feature>
<dbReference type="AlphaFoldDB" id="A0A7V4N3D5"/>
<dbReference type="Pfam" id="PF01925">
    <property type="entry name" value="TauE"/>
    <property type="match status" value="1"/>
</dbReference>
<evidence type="ECO:0000256" key="1">
    <source>
        <dbReference type="ARBA" id="ARBA00004141"/>
    </source>
</evidence>
<feature type="transmembrane region" description="Helical" evidence="5">
    <location>
        <begin position="48"/>
        <end position="72"/>
    </location>
</feature>
<dbReference type="InterPro" id="IPR051598">
    <property type="entry name" value="TSUP/Inactive_protease-like"/>
</dbReference>
<keyword evidence="2 5" id="KW-0812">Transmembrane</keyword>
<evidence type="ECO:0000256" key="4">
    <source>
        <dbReference type="ARBA" id="ARBA00023136"/>
    </source>
</evidence>
<sequence>MTKLKIEFWGQEFEANMIIGAIGGFLIAVASSLGGFGGGPFVVPLLTVIMGLPIYVVVGSSLLAIFFNTLMASSRYFFFGQTDLLLFGIMAIGAVSAGFIGPRIAKRLSPIWVKRVAAVGIIYLGLKLLGIPWIP</sequence>
<feature type="transmembrane region" description="Helical" evidence="5">
    <location>
        <begin position="116"/>
        <end position="134"/>
    </location>
</feature>
<name>A0A7V4N3D5_9BACT</name>
<evidence type="ECO:0000256" key="2">
    <source>
        <dbReference type="ARBA" id="ARBA00022692"/>
    </source>
</evidence>
<dbReference type="PANTHER" id="PTHR43701:SF2">
    <property type="entry name" value="MEMBRANE TRANSPORTER PROTEIN YJNA-RELATED"/>
    <property type="match status" value="1"/>
</dbReference>
<dbReference type="InterPro" id="IPR002781">
    <property type="entry name" value="TM_pro_TauE-like"/>
</dbReference>
<keyword evidence="3 5" id="KW-1133">Transmembrane helix</keyword>
<proteinExistence type="inferred from homology"/>